<gene>
    <name evidence="10" type="ORF">MCMEM_0737</name>
</gene>
<dbReference type="Pfam" id="PF02812">
    <property type="entry name" value="ELFV_dehydrog_N"/>
    <property type="match status" value="1"/>
</dbReference>
<dbReference type="Gene3D" id="3.40.50.10860">
    <property type="entry name" value="Leucine Dehydrogenase, chain A, domain 1"/>
    <property type="match status" value="1"/>
</dbReference>
<name>A0A0E3X014_METMT</name>
<comment type="similarity">
    <text evidence="1 4 8">Belongs to the Glu/Leu/Phe/Val dehydrogenases family.</text>
</comment>
<keyword evidence="6" id="KW-0547">Nucleotide-binding</keyword>
<comment type="subunit">
    <text evidence="2">Homohexamer.</text>
</comment>
<dbReference type="STRING" id="1434104.MCMEM_0737"/>
<dbReference type="KEGG" id="mmet:MCMEM_0737"/>
<dbReference type="SUPFAM" id="SSF51735">
    <property type="entry name" value="NAD(P)-binding Rossmann-fold domains"/>
    <property type="match status" value="1"/>
</dbReference>
<dbReference type="SMART" id="SM00839">
    <property type="entry name" value="ELFV_dehydrog"/>
    <property type="match status" value="1"/>
</dbReference>
<evidence type="ECO:0000256" key="6">
    <source>
        <dbReference type="PIRSR" id="PIRSR000185-2"/>
    </source>
</evidence>
<dbReference type="Proteomes" id="UP000033048">
    <property type="component" value="Chromosome"/>
</dbReference>
<feature type="binding site" evidence="6">
    <location>
        <position position="103"/>
    </location>
    <ligand>
        <name>substrate</name>
    </ligand>
</feature>
<feature type="binding site" evidence="6">
    <location>
        <position position="79"/>
    </location>
    <ligand>
        <name>substrate</name>
    </ligand>
</feature>
<evidence type="ECO:0000256" key="1">
    <source>
        <dbReference type="ARBA" id="ARBA00006382"/>
    </source>
</evidence>
<dbReference type="PATRIC" id="fig|1434104.5.peg.795"/>
<accession>A0A0E3X014</accession>
<dbReference type="InterPro" id="IPR006097">
    <property type="entry name" value="Glu/Leu/Phe/Val/Trp_DH_dimer"/>
</dbReference>
<dbReference type="PRINTS" id="PR00082">
    <property type="entry name" value="GLFDHDRGNASE"/>
</dbReference>
<evidence type="ECO:0000256" key="2">
    <source>
        <dbReference type="ARBA" id="ARBA00011643"/>
    </source>
</evidence>
<dbReference type="AlphaFoldDB" id="A0A0E3X014"/>
<dbReference type="PANTHER" id="PTHR11606:SF13">
    <property type="entry name" value="GLUTAMATE DEHYDROGENASE 1, MITOCHONDRIAL"/>
    <property type="match status" value="1"/>
</dbReference>
<dbReference type="OrthoDB" id="6425at2157"/>
<feature type="binding site" evidence="6">
    <location>
        <position position="358"/>
    </location>
    <ligand>
        <name>substrate</name>
    </ligand>
</feature>
<dbReference type="InterPro" id="IPR014362">
    <property type="entry name" value="Glu_DH"/>
</dbReference>
<sequence>MIHNKIERIHSDSAITCKLCMQEMETLYEHLAMSREEIDLLDVPKRSFTVHFPVRMDSGKVKMFIGHRVQYNDARGPTKGGIRYHPELTVEYLQDLAFLMSIKCALVDIPFGGAKGGIVANTKELSRGELERVTRAYIREIADYIGPFKDIPAPDVYTDGQIMIWILDEFEKIRREHTPSIVTGKPVELGGSHVRKYSTSLGGVFILEEALKKLEIDKSELCVAVQGFGKVGSNAARILYEKGFTICAVSDSAGGIFNEDGLNITEVIDHKTRTGSVIDFPESQNITNEQILALDCGILIPAALSNQIKRENVNDVRAKVILELANAPITMEASRMLIDRDVLLIPDILANAGGVVVSYFEWIQNLSQDYWEEEKVLERLREKMKTAFEKVYTICLEQNCSMRRAALQFSVERILYAERLRGNL</sequence>
<dbReference type="EMBL" id="CP009518">
    <property type="protein sequence ID" value="AKB84790.1"/>
    <property type="molecule type" value="Genomic_DNA"/>
</dbReference>
<dbReference type="Gene3D" id="3.40.50.720">
    <property type="entry name" value="NAD(P)-binding Rossmann-like Domain"/>
    <property type="match status" value="1"/>
</dbReference>
<dbReference type="RefSeq" id="WP_082087261.1">
    <property type="nucleotide sequence ID" value="NZ_CP009518.1"/>
</dbReference>
<dbReference type="SUPFAM" id="SSF53223">
    <property type="entry name" value="Aminoacid dehydrogenase-like, N-terminal domain"/>
    <property type="match status" value="1"/>
</dbReference>
<evidence type="ECO:0000256" key="5">
    <source>
        <dbReference type="PIRSR" id="PIRSR000185-1"/>
    </source>
</evidence>
<evidence type="ECO:0000313" key="11">
    <source>
        <dbReference type="Proteomes" id="UP000033048"/>
    </source>
</evidence>
<dbReference type="InterPro" id="IPR036291">
    <property type="entry name" value="NAD(P)-bd_dom_sf"/>
</dbReference>
<dbReference type="PIRSF" id="PIRSF000185">
    <property type="entry name" value="Glu_DH"/>
    <property type="match status" value="1"/>
</dbReference>
<dbReference type="PANTHER" id="PTHR11606">
    <property type="entry name" value="GLUTAMATE DEHYDROGENASE"/>
    <property type="match status" value="1"/>
</dbReference>
<keyword evidence="3 4" id="KW-0560">Oxidoreductase</keyword>
<dbReference type="HOGENOM" id="CLU_025763_1_2_2"/>
<dbReference type="InterPro" id="IPR006096">
    <property type="entry name" value="Glu/Leu/Phe/Val/Trp_DH_C"/>
</dbReference>
<feature type="binding site" evidence="6">
    <location>
        <position position="199"/>
    </location>
    <ligand>
        <name>NAD(+)</name>
        <dbReference type="ChEBI" id="CHEBI:57540"/>
    </ligand>
</feature>
<reference evidence="10 11" key="1">
    <citation type="submission" date="2014-07" db="EMBL/GenBank/DDBJ databases">
        <title>Methanogenic archaea and the global carbon cycle.</title>
        <authorList>
            <person name="Henriksen J.R."/>
            <person name="Luke J."/>
            <person name="Reinhart S."/>
            <person name="Benedict M.N."/>
            <person name="Youngblut N.D."/>
            <person name="Metcalf M.E."/>
            <person name="Whitaker R.J."/>
            <person name="Metcalf W.W."/>
        </authorList>
    </citation>
    <scope>NUCLEOTIDE SEQUENCE [LARGE SCALE GENOMIC DNA]</scope>
    <source>
        <strain evidence="10 11">MM1</strain>
    </source>
</reference>
<dbReference type="GeneID" id="24893251"/>
<keyword evidence="6" id="KW-0520">NAD</keyword>
<dbReference type="GO" id="GO:0004352">
    <property type="term" value="F:glutamate dehydrogenase (NAD+) activity"/>
    <property type="evidence" value="ECO:0007669"/>
    <property type="project" value="TreeGrafter"/>
</dbReference>
<dbReference type="CDD" id="cd01076">
    <property type="entry name" value="NAD_bind_1_Glu_DH"/>
    <property type="match status" value="1"/>
</dbReference>
<dbReference type="GO" id="GO:0000166">
    <property type="term" value="F:nucleotide binding"/>
    <property type="evidence" value="ECO:0007669"/>
    <property type="project" value="UniProtKB-KW"/>
</dbReference>
<dbReference type="GO" id="GO:0006538">
    <property type="term" value="P:L-glutamate catabolic process"/>
    <property type="evidence" value="ECO:0007669"/>
    <property type="project" value="TreeGrafter"/>
</dbReference>
<proteinExistence type="inferred from homology"/>
<keyword evidence="11" id="KW-1185">Reference proteome</keyword>
<evidence type="ECO:0000256" key="4">
    <source>
        <dbReference type="PIRNR" id="PIRNR000185"/>
    </source>
</evidence>
<evidence type="ECO:0000256" key="7">
    <source>
        <dbReference type="PIRSR" id="PIRSR000185-3"/>
    </source>
</evidence>
<protein>
    <recommendedName>
        <fullName evidence="4">Glutamate dehydrogenase</fullName>
    </recommendedName>
</protein>
<dbReference type="InterPro" id="IPR006095">
    <property type="entry name" value="Glu/Leu/Phe/Val/Trp_DH"/>
</dbReference>
<organism evidence="10 11">
    <name type="scientific">Methanococcoides methylutens MM1</name>
    <dbReference type="NCBI Taxonomy" id="1434104"/>
    <lineage>
        <taxon>Archaea</taxon>
        <taxon>Methanobacteriati</taxon>
        <taxon>Methanobacteriota</taxon>
        <taxon>Stenosarchaea group</taxon>
        <taxon>Methanomicrobia</taxon>
        <taxon>Methanosarcinales</taxon>
        <taxon>Methanosarcinaceae</taxon>
        <taxon>Methanococcoides</taxon>
    </lineage>
</organism>
<evidence type="ECO:0000313" key="10">
    <source>
        <dbReference type="EMBL" id="AKB84790.1"/>
    </source>
</evidence>
<feature type="active site" description="Proton donor" evidence="5">
    <location>
        <position position="115"/>
    </location>
</feature>
<evidence type="ECO:0000256" key="8">
    <source>
        <dbReference type="RuleBase" id="RU004417"/>
    </source>
</evidence>
<feature type="domain" description="Glutamate/phenylalanine/leucine/valine/L-tryptophan dehydrogenase C-terminal" evidence="9">
    <location>
        <begin position="192"/>
        <end position="422"/>
    </location>
</feature>
<dbReference type="InterPro" id="IPR046346">
    <property type="entry name" value="Aminoacid_DH-like_N_sf"/>
</dbReference>
<dbReference type="InterPro" id="IPR033922">
    <property type="entry name" value="NAD_bind_Glu_DH"/>
</dbReference>
<evidence type="ECO:0000256" key="3">
    <source>
        <dbReference type="ARBA" id="ARBA00023002"/>
    </source>
</evidence>
<evidence type="ECO:0000259" key="9">
    <source>
        <dbReference type="SMART" id="SM00839"/>
    </source>
</evidence>
<dbReference type="Pfam" id="PF00208">
    <property type="entry name" value="ELFV_dehydrog"/>
    <property type="match status" value="1"/>
</dbReference>
<feature type="site" description="Important for catalysis" evidence="7">
    <location>
        <position position="155"/>
    </location>
</feature>